<dbReference type="PANTHER" id="PTHR43664:SF1">
    <property type="entry name" value="BETA-METHYLMALYL-COA DEHYDRATASE"/>
    <property type="match status" value="1"/>
</dbReference>
<dbReference type="AlphaFoldDB" id="A0A344L036"/>
<evidence type="ECO:0000259" key="2">
    <source>
        <dbReference type="Pfam" id="PF01575"/>
    </source>
</evidence>
<proteinExistence type="inferred from homology"/>
<dbReference type="EMBL" id="CP015163">
    <property type="protein sequence ID" value="AXB41410.1"/>
    <property type="molecule type" value="Genomic_DNA"/>
</dbReference>
<gene>
    <name evidence="3" type="ORF">A4R43_01785</name>
</gene>
<name>A0A344L036_9PSEU</name>
<evidence type="ECO:0000313" key="4">
    <source>
        <dbReference type="Proteomes" id="UP000250434"/>
    </source>
</evidence>
<dbReference type="RefSeq" id="WP_113690666.1">
    <property type="nucleotide sequence ID" value="NZ_CP015163.1"/>
</dbReference>
<accession>A0A344L036</accession>
<reference evidence="3 4" key="1">
    <citation type="submission" date="2016-04" db="EMBL/GenBank/DDBJ databases">
        <title>Complete genome sequence and analysis of deep-sea sediment isolate, Amycolatopsis sp. WP1.</title>
        <authorList>
            <person name="Wang H."/>
            <person name="Chen S."/>
            <person name="Wu Q."/>
        </authorList>
    </citation>
    <scope>NUCLEOTIDE SEQUENCE [LARGE SCALE GENOMIC DNA]</scope>
    <source>
        <strain evidence="3 4">WP1</strain>
    </source>
</reference>
<protein>
    <submittedName>
        <fullName evidence="3">Dehydratase</fullName>
    </submittedName>
</protein>
<dbReference type="InterPro" id="IPR002539">
    <property type="entry name" value="MaoC-like_dom"/>
</dbReference>
<dbReference type="InterPro" id="IPR052342">
    <property type="entry name" value="MCH/BMMD"/>
</dbReference>
<sequence length="158" mass="17830">MSTSADGSALFLDDLHPGMSWETRGRTVTETDLVTFGTWSGDLFPLHFDEEYAKRTQFGGRIFHGMGGLAIAVGLEMSLGWKVGSVIAFAGIREWNFLEPIRPGDTIRVWEEVTEVRPSVSKPDRGTVTTRVELRNQDDVVCQEGLWVMLFRRRPNVR</sequence>
<comment type="similarity">
    <text evidence="1">Belongs to the enoyl-CoA hydratase/isomerase family.</text>
</comment>
<dbReference type="InterPro" id="IPR029069">
    <property type="entry name" value="HotDog_dom_sf"/>
</dbReference>
<dbReference type="Proteomes" id="UP000250434">
    <property type="component" value="Chromosome"/>
</dbReference>
<evidence type="ECO:0000256" key="1">
    <source>
        <dbReference type="ARBA" id="ARBA00005254"/>
    </source>
</evidence>
<dbReference type="SUPFAM" id="SSF54637">
    <property type="entry name" value="Thioesterase/thiol ester dehydrase-isomerase"/>
    <property type="match status" value="1"/>
</dbReference>
<feature type="domain" description="MaoC-like" evidence="2">
    <location>
        <begin position="17"/>
        <end position="131"/>
    </location>
</feature>
<dbReference type="PANTHER" id="PTHR43664">
    <property type="entry name" value="MONOAMINE OXIDASE-RELATED"/>
    <property type="match status" value="1"/>
</dbReference>
<keyword evidence="4" id="KW-1185">Reference proteome</keyword>
<dbReference type="KEGG" id="aab:A4R43_01785"/>
<dbReference type="OrthoDB" id="9796589at2"/>
<organism evidence="3 4">
    <name type="scientific">Amycolatopsis albispora</name>
    <dbReference type="NCBI Taxonomy" id="1804986"/>
    <lineage>
        <taxon>Bacteria</taxon>
        <taxon>Bacillati</taxon>
        <taxon>Actinomycetota</taxon>
        <taxon>Actinomycetes</taxon>
        <taxon>Pseudonocardiales</taxon>
        <taxon>Pseudonocardiaceae</taxon>
        <taxon>Amycolatopsis</taxon>
    </lineage>
</organism>
<dbReference type="Gene3D" id="3.10.129.10">
    <property type="entry name" value="Hotdog Thioesterase"/>
    <property type="match status" value="1"/>
</dbReference>
<dbReference type="Pfam" id="PF01575">
    <property type="entry name" value="MaoC_dehydratas"/>
    <property type="match status" value="1"/>
</dbReference>
<evidence type="ECO:0000313" key="3">
    <source>
        <dbReference type="EMBL" id="AXB41410.1"/>
    </source>
</evidence>